<name>A0ABQ9Y931_9EUKA</name>
<dbReference type="Proteomes" id="UP001281761">
    <property type="component" value="Unassembled WGS sequence"/>
</dbReference>
<accession>A0ABQ9Y931</accession>
<gene>
    <name evidence="2" type="ORF">BLNAU_4793</name>
</gene>
<proteinExistence type="predicted"/>
<dbReference type="EMBL" id="JARBJD010000024">
    <property type="protein sequence ID" value="KAK2960240.1"/>
    <property type="molecule type" value="Genomic_DNA"/>
</dbReference>
<evidence type="ECO:0000313" key="3">
    <source>
        <dbReference type="Proteomes" id="UP001281761"/>
    </source>
</evidence>
<evidence type="ECO:0000256" key="1">
    <source>
        <dbReference type="SAM" id="MobiDB-lite"/>
    </source>
</evidence>
<sequence>MKQLLALIFSPQCPSSEVVAPVSRAGAAGTSNKTDGDATIIDMDDSDFTLIQIAWRQYEGKLEREESPDGTSSHATRCVSQAKLKSEKDTSLSSERITSEHKQILEGNRPKLMSPQ</sequence>
<protein>
    <submittedName>
        <fullName evidence="2">Uncharacterized protein</fullName>
    </submittedName>
</protein>
<reference evidence="2 3" key="1">
    <citation type="journal article" date="2022" name="bioRxiv">
        <title>Genomics of Preaxostyla Flagellates Illuminates Evolutionary Transitions and the Path Towards Mitochondrial Loss.</title>
        <authorList>
            <person name="Novak L.V.F."/>
            <person name="Treitli S.C."/>
            <person name="Pyrih J."/>
            <person name="Halakuc P."/>
            <person name="Pipaliya S.V."/>
            <person name="Vacek V."/>
            <person name="Brzon O."/>
            <person name="Soukal P."/>
            <person name="Eme L."/>
            <person name="Dacks J.B."/>
            <person name="Karnkowska A."/>
            <person name="Elias M."/>
            <person name="Hampl V."/>
        </authorList>
    </citation>
    <scope>NUCLEOTIDE SEQUENCE [LARGE SCALE GENOMIC DNA]</scope>
    <source>
        <strain evidence="2">NAU3</strain>
        <tissue evidence="2">Gut</tissue>
    </source>
</reference>
<keyword evidence="3" id="KW-1185">Reference proteome</keyword>
<organism evidence="2 3">
    <name type="scientific">Blattamonas nauphoetae</name>
    <dbReference type="NCBI Taxonomy" id="2049346"/>
    <lineage>
        <taxon>Eukaryota</taxon>
        <taxon>Metamonada</taxon>
        <taxon>Preaxostyla</taxon>
        <taxon>Oxymonadida</taxon>
        <taxon>Blattamonas</taxon>
    </lineage>
</organism>
<feature type="region of interest" description="Disordered" evidence="1">
    <location>
        <begin position="61"/>
        <end position="116"/>
    </location>
</feature>
<comment type="caution">
    <text evidence="2">The sequence shown here is derived from an EMBL/GenBank/DDBJ whole genome shotgun (WGS) entry which is preliminary data.</text>
</comment>
<evidence type="ECO:0000313" key="2">
    <source>
        <dbReference type="EMBL" id="KAK2960240.1"/>
    </source>
</evidence>
<feature type="compositionally biased region" description="Polar residues" evidence="1">
    <location>
        <begin position="69"/>
        <end position="79"/>
    </location>
</feature>